<dbReference type="PANTHER" id="PTHR11567:SF142">
    <property type="entry name" value="PHOSPHOGLYCERATE MUTASE-LIKE PROTEIN"/>
    <property type="match status" value="1"/>
</dbReference>
<feature type="chain" id="PRO_5025382717" evidence="3">
    <location>
        <begin position="19"/>
        <end position="472"/>
    </location>
</feature>
<keyword evidence="2" id="KW-0812">Transmembrane</keyword>
<gene>
    <name evidence="4" type="ORF">BDY21DRAFT_347157</name>
</gene>
<sequence>MSMKLCLALYGLIAPAVGETVLGVTVFSRHGDRTSKHYPGYRLTNLGKQQNFQSGAFYRDYYLSSNSSKRILGISENVYLENEIWASAPDQQVLLNTATAFLQGLYPPLETTDAVVAAQTLNNGSSVTNPLNGYQYVVLHGEDNDAPDTIWIKGDDSCPEHTAASGDFTDSEEFIQRTAATKSFYESFWDVLDGVYDFTMEDMTYGNAYEIFDLINVGSIHNGSMQGEVSDEDLFQLRTLADSYEFGKNFNRTQPMRSIGAQTLSAAVLRQLNETIVSQGQLKFSLFAGSYDTFLSFFGLTNLTNMDLNFYGLPQYASTMAFELFTDDNITEFPSSTADINVRFGFRNGSEEGARLLQYGLFGRSELSMSWDEFSSKLGERAVSTVGEWCSMCQSTEDFCRAYTDDSSVNGGSSSSTSGGSHLSNAVAGVIGAMVTLGVFLIGVAFFFLLRRSKSKKPAQSGKAPSISSVEA</sequence>
<organism evidence="4 5">
    <name type="scientific">Lineolata rhizophorae</name>
    <dbReference type="NCBI Taxonomy" id="578093"/>
    <lineage>
        <taxon>Eukaryota</taxon>
        <taxon>Fungi</taxon>
        <taxon>Dikarya</taxon>
        <taxon>Ascomycota</taxon>
        <taxon>Pezizomycotina</taxon>
        <taxon>Dothideomycetes</taxon>
        <taxon>Dothideomycetes incertae sedis</taxon>
        <taxon>Lineolatales</taxon>
        <taxon>Lineolataceae</taxon>
        <taxon>Lineolata</taxon>
    </lineage>
</organism>
<dbReference type="GO" id="GO:0016791">
    <property type="term" value="F:phosphatase activity"/>
    <property type="evidence" value="ECO:0007669"/>
    <property type="project" value="TreeGrafter"/>
</dbReference>
<evidence type="ECO:0000256" key="1">
    <source>
        <dbReference type="ARBA" id="ARBA00005375"/>
    </source>
</evidence>
<evidence type="ECO:0000313" key="5">
    <source>
        <dbReference type="Proteomes" id="UP000799766"/>
    </source>
</evidence>
<dbReference type="InterPro" id="IPR000560">
    <property type="entry name" value="His_Pase_clade-2"/>
</dbReference>
<dbReference type="SUPFAM" id="SSF53254">
    <property type="entry name" value="Phosphoglycerate mutase-like"/>
    <property type="match status" value="1"/>
</dbReference>
<dbReference type="Pfam" id="PF00328">
    <property type="entry name" value="His_Phos_2"/>
    <property type="match status" value="1"/>
</dbReference>
<dbReference type="InterPro" id="IPR029033">
    <property type="entry name" value="His_PPase_superfam"/>
</dbReference>
<comment type="similarity">
    <text evidence="1">Belongs to the histidine acid phosphatase family.</text>
</comment>
<name>A0A6A6NXL3_9PEZI</name>
<dbReference type="AlphaFoldDB" id="A0A6A6NXL3"/>
<dbReference type="CDD" id="cd07061">
    <property type="entry name" value="HP_HAP_like"/>
    <property type="match status" value="1"/>
</dbReference>
<reference evidence="4" key="1">
    <citation type="journal article" date="2020" name="Stud. Mycol.">
        <title>101 Dothideomycetes genomes: a test case for predicting lifestyles and emergence of pathogens.</title>
        <authorList>
            <person name="Haridas S."/>
            <person name="Albert R."/>
            <person name="Binder M."/>
            <person name="Bloem J."/>
            <person name="Labutti K."/>
            <person name="Salamov A."/>
            <person name="Andreopoulos B."/>
            <person name="Baker S."/>
            <person name="Barry K."/>
            <person name="Bills G."/>
            <person name="Bluhm B."/>
            <person name="Cannon C."/>
            <person name="Castanera R."/>
            <person name="Culley D."/>
            <person name="Daum C."/>
            <person name="Ezra D."/>
            <person name="Gonzalez J."/>
            <person name="Henrissat B."/>
            <person name="Kuo A."/>
            <person name="Liang C."/>
            <person name="Lipzen A."/>
            <person name="Lutzoni F."/>
            <person name="Magnuson J."/>
            <person name="Mondo S."/>
            <person name="Nolan M."/>
            <person name="Ohm R."/>
            <person name="Pangilinan J."/>
            <person name="Park H.-J."/>
            <person name="Ramirez L."/>
            <person name="Alfaro M."/>
            <person name="Sun H."/>
            <person name="Tritt A."/>
            <person name="Yoshinaga Y."/>
            <person name="Zwiers L.-H."/>
            <person name="Turgeon B."/>
            <person name="Goodwin S."/>
            <person name="Spatafora J."/>
            <person name="Crous P."/>
            <person name="Grigoriev I."/>
        </authorList>
    </citation>
    <scope>NUCLEOTIDE SEQUENCE</scope>
    <source>
        <strain evidence="4">ATCC 16933</strain>
    </source>
</reference>
<dbReference type="InterPro" id="IPR050645">
    <property type="entry name" value="Histidine_acid_phosphatase"/>
</dbReference>
<dbReference type="PANTHER" id="PTHR11567">
    <property type="entry name" value="ACID PHOSPHATASE-RELATED"/>
    <property type="match status" value="1"/>
</dbReference>
<feature type="signal peptide" evidence="3">
    <location>
        <begin position="1"/>
        <end position="18"/>
    </location>
</feature>
<keyword evidence="5" id="KW-1185">Reference proteome</keyword>
<evidence type="ECO:0000256" key="2">
    <source>
        <dbReference type="SAM" id="Phobius"/>
    </source>
</evidence>
<evidence type="ECO:0000313" key="4">
    <source>
        <dbReference type="EMBL" id="KAF2456441.1"/>
    </source>
</evidence>
<proteinExistence type="inferred from homology"/>
<keyword evidence="2" id="KW-0472">Membrane</keyword>
<dbReference type="OrthoDB" id="258392at2759"/>
<keyword evidence="3" id="KW-0732">Signal</keyword>
<keyword evidence="2" id="KW-1133">Transmembrane helix</keyword>
<accession>A0A6A6NXL3</accession>
<dbReference type="CDD" id="cd12087">
    <property type="entry name" value="TM_EGFR-like"/>
    <property type="match status" value="1"/>
</dbReference>
<dbReference type="Proteomes" id="UP000799766">
    <property type="component" value="Unassembled WGS sequence"/>
</dbReference>
<protein>
    <submittedName>
        <fullName evidence="4">Histidine phosphatase superfamily</fullName>
    </submittedName>
</protein>
<dbReference type="Gene3D" id="3.40.50.1240">
    <property type="entry name" value="Phosphoglycerate mutase-like"/>
    <property type="match status" value="1"/>
</dbReference>
<dbReference type="EMBL" id="MU001683">
    <property type="protein sequence ID" value="KAF2456441.1"/>
    <property type="molecule type" value="Genomic_DNA"/>
</dbReference>
<feature type="transmembrane region" description="Helical" evidence="2">
    <location>
        <begin position="426"/>
        <end position="450"/>
    </location>
</feature>
<evidence type="ECO:0000256" key="3">
    <source>
        <dbReference type="SAM" id="SignalP"/>
    </source>
</evidence>